<dbReference type="Pfam" id="PF12706">
    <property type="entry name" value="Lactamase_B_2"/>
    <property type="match status" value="1"/>
</dbReference>
<dbReference type="Gene3D" id="3.60.15.10">
    <property type="entry name" value="Ribonuclease Z/Hydroxyacylglutathione hydrolase-like"/>
    <property type="match status" value="1"/>
</dbReference>
<dbReference type="PANTHER" id="PTHR15032:SF4">
    <property type="entry name" value="N-ACYL-PHOSPHATIDYLETHANOLAMINE-HYDROLYZING PHOSPHOLIPASE D"/>
    <property type="match status" value="1"/>
</dbReference>
<feature type="domain" description="Metallo-beta-lactamase" evidence="1">
    <location>
        <begin position="130"/>
        <end position="324"/>
    </location>
</feature>
<dbReference type="PANTHER" id="PTHR15032">
    <property type="entry name" value="N-ACYL-PHOSPHATIDYLETHANOLAMINE-HYDROLYZING PHOSPHOLIPASE D"/>
    <property type="match status" value="1"/>
</dbReference>
<dbReference type="AlphaFoldDB" id="A0A3R8SSI3"/>
<dbReference type="SUPFAM" id="SSF56281">
    <property type="entry name" value="Metallo-hydrolase/oxidoreductase"/>
    <property type="match status" value="1"/>
</dbReference>
<comment type="caution">
    <text evidence="2">The sequence shown here is derived from an EMBL/GenBank/DDBJ whole genome shotgun (WGS) entry which is preliminary data.</text>
</comment>
<evidence type="ECO:0000313" key="3">
    <source>
        <dbReference type="Proteomes" id="UP000267844"/>
    </source>
</evidence>
<sequence>MKKINKRKVFKRMLYFLLSLIVILVIATFAILQMDTFGADATGKRLERMKQSKLYKNGQFQNIHHTPAFAEGFDTKKVMWDFFFGAKNPKLNPKDSIPHIQTDIKSIDKSENVFIWLGHSSYYIQLNGVNFLIDPVFSDYGSPLPIFNKAFKGANTYHAKDFPKIDYLVISHDHYDHLDYETVKELRPKVEKVILPLGVGAHFEKWNYLPEQLIEEEWNTSVSLKNDLKITFTPARHFSGRKFKRNTTLWTSYVLETPTQKIFLGGDSGYDTHFREIGEKYGPFDFAILENGQYNDAWKYIHALPTDLPVIINDLKTKHIIPVHAAKFALAKHAWDEPLEKIIENGKQNKLDILTPMIGEPLNLNDSVFNFKEWWRD</sequence>
<dbReference type="Proteomes" id="UP000267844">
    <property type="component" value="Unassembled WGS sequence"/>
</dbReference>
<dbReference type="GO" id="GO:0016787">
    <property type="term" value="F:hydrolase activity"/>
    <property type="evidence" value="ECO:0007669"/>
    <property type="project" value="UniProtKB-KW"/>
</dbReference>
<dbReference type="InterPro" id="IPR036866">
    <property type="entry name" value="RibonucZ/Hydroxyglut_hydro"/>
</dbReference>
<organism evidence="2 3">
    <name type="scientific">Empedobacter falsenii</name>
    <dbReference type="NCBI Taxonomy" id="343874"/>
    <lineage>
        <taxon>Bacteria</taxon>
        <taxon>Pseudomonadati</taxon>
        <taxon>Bacteroidota</taxon>
        <taxon>Flavobacteriia</taxon>
        <taxon>Flavobacteriales</taxon>
        <taxon>Weeksellaceae</taxon>
        <taxon>Empedobacter</taxon>
    </lineage>
</organism>
<reference evidence="2 3" key="1">
    <citation type="submission" date="2018-10" db="EMBL/GenBank/DDBJ databases">
        <title>Transmission dynamics of multidrug resistant bacteria on intensive care unit surfaces.</title>
        <authorList>
            <person name="D'Souza A.W."/>
            <person name="Potter R.F."/>
            <person name="Wallace M."/>
            <person name="Shupe A."/>
            <person name="Patel S."/>
            <person name="Sun S."/>
            <person name="Gul D."/>
            <person name="Kwon J.H."/>
            <person name="Andleeb S."/>
            <person name="Burnham C.-A.D."/>
            <person name="Dantas G."/>
        </authorList>
    </citation>
    <scope>NUCLEOTIDE SEQUENCE [LARGE SCALE GENOMIC DNA]</scope>
    <source>
        <strain evidence="2 3">WF_348</strain>
    </source>
</reference>
<proteinExistence type="predicted"/>
<protein>
    <submittedName>
        <fullName evidence="2">MBL fold metallo-hydrolase</fullName>
    </submittedName>
</protein>
<dbReference type="GO" id="GO:0005737">
    <property type="term" value="C:cytoplasm"/>
    <property type="evidence" value="ECO:0007669"/>
    <property type="project" value="TreeGrafter"/>
</dbReference>
<gene>
    <name evidence="2" type="ORF">EGI89_10685</name>
</gene>
<dbReference type="RefSeq" id="WP_114999310.1">
    <property type="nucleotide sequence ID" value="NZ_RHPN01000023.1"/>
</dbReference>
<evidence type="ECO:0000259" key="1">
    <source>
        <dbReference type="Pfam" id="PF12706"/>
    </source>
</evidence>
<keyword evidence="2" id="KW-0378">Hydrolase</keyword>
<evidence type="ECO:0000313" key="2">
    <source>
        <dbReference type="EMBL" id="RRT89921.1"/>
    </source>
</evidence>
<dbReference type="EMBL" id="RHPO01000023">
    <property type="protein sequence ID" value="RRT89921.1"/>
    <property type="molecule type" value="Genomic_DNA"/>
</dbReference>
<name>A0A3R8SSI3_9FLAO</name>
<accession>A0A3R8SSI3</accession>
<dbReference type="InterPro" id="IPR001279">
    <property type="entry name" value="Metallo-B-lactamas"/>
</dbReference>